<dbReference type="SUPFAM" id="SSF52540">
    <property type="entry name" value="P-loop containing nucleoside triphosphate hydrolases"/>
    <property type="match status" value="1"/>
</dbReference>
<organism evidence="3 4">
    <name type="scientific">Argiope bruennichi</name>
    <name type="common">Wasp spider</name>
    <name type="synonym">Aranea bruennichi</name>
    <dbReference type="NCBI Taxonomy" id="94029"/>
    <lineage>
        <taxon>Eukaryota</taxon>
        <taxon>Metazoa</taxon>
        <taxon>Ecdysozoa</taxon>
        <taxon>Arthropoda</taxon>
        <taxon>Chelicerata</taxon>
        <taxon>Arachnida</taxon>
        <taxon>Araneae</taxon>
        <taxon>Araneomorphae</taxon>
        <taxon>Entelegynae</taxon>
        <taxon>Araneoidea</taxon>
        <taxon>Araneidae</taxon>
        <taxon>Argiope</taxon>
    </lineage>
</organism>
<dbReference type="Proteomes" id="UP000807504">
    <property type="component" value="Unassembled WGS sequence"/>
</dbReference>
<dbReference type="OMA" id="VFLMIQT"/>
<gene>
    <name evidence="3" type="ORF">HNY73_013582</name>
</gene>
<dbReference type="InterPro" id="IPR027417">
    <property type="entry name" value="P-loop_NTPase"/>
</dbReference>
<name>A0A8T0F3A1_ARGBR</name>
<dbReference type="Gene3D" id="3.40.50.300">
    <property type="entry name" value="P-loop containing nucleotide triphosphate hydrolases"/>
    <property type="match status" value="1"/>
</dbReference>
<dbReference type="InterPro" id="IPR051135">
    <property type="entry name" value="Gal/GlcNAc/GalNAc_ST"/>
</dbReference>
<comment type="caution">
    <text evidence="3">The sequence shown here is derived from an EMBL/GenBank/DDBJ whole genome shotgun (WGS) entry which is preliminary data.</text>
</comment>
<reference evidence="3" key="1">
    <citation type="journal article" date="2020" name="bioRxiv">
        <title>Chromosome-level reference genome of the European wasp spider Argiope bruennichi: a resource for studies on range expansion and evolutionary adaptation.</title>
        <authorList>
            <person name="Sheffer M.M."/>
            <person name="Hoppe A."/>
            <person name="Krehenwinkel H."/>
            <person name="Uhl G."/>
            <person name="Kuss A.W."/>
            <person name="Jensen L."/>
            <person name="Jensen C."/>
            <person name="Gillespie R.G."/>
            <person name="Hoff K.J."/>
            <person name="Prost S."/>
        </authorList>
    </citation>
    <scope>NUCLEOTIDE SEQUENCE</scope>
</reference>
<dbReference type="OrthoDB" id="6138663at2759"/>
<feature type="domain" description="Sulfotransferase" evidence="2">
    <location>
        <begin position="70"/>
        <end position="357"/>
    </location>
</feature>
<keyword evidence="1" id="KW-0812">Transmembrane</keyword>
<dbReference type="PANTHER" id="PTHR10704:SF44">
    <property type="entry name" value="LD35051P-RELATED"/>
    <property type="match status" value="1"/>
</dbReference>
<evidence type="ECO:0000259" key="2">
    <source>
        <dbReference type="Pfam" id="PF00685"/>
    </source>
</evidence>
<reference evidence="3" key="2">
    <citation type="submission" date="2020-06" db="EMBL/GenBank/DDBJ databases">
        <authorList>
            <person name="Sheffer M."/>
        </authorList>
    </citation>
    <scope>NUCLEOTIDE SEQUENCE</scope>
</reference>
<dbReference type="Pfam" id="PF00685">
    <property type="entry name" value="Sulfotransfer_1"/>
    <property type="match status" value="1"/>
</dbReference>
<dbReference type="AlphaFoldDB" id="A0A8T0F3A1"/>
<dbReference type="GO" id="GO:0001517">
    <property type="term" value="F:N-acetylglucosamine 6-O-sulfotransferase activity"/>
    <property type="evidence" value="ECO:0007669"/>
    <property type="project" value="TreeGrafter"/>
</dbReference>
<dbReference type="InterPro" id="IPR000863">
    <property type="entry name" value="Sulfotransferase_dom"/>
</dbReference>
<keyword evidence="1" id="KW-0472">Membrane</keyword>
<keyword evidence="1" id="KW-1133">Transmembrane helix</keyword>
<dbReference type="PANTHER" id="PTHR10704">
    <property type="entry name" value="CARBOHYDRATE SULFOTRANSFERASE"/>
    <property type="match status" value="1"/>
</dbReference>
<accession>A0A8T0F3A1</accession>
<keyword evidence="4" id="KW-1185">Reference proteome</keyword>
<dbReference type="EMBL" id="JABXBU010001863">
    <property type="protein sequence ID" value="KAF8783419.1"/>
    <property type="molecule type" value="Genomic_DNA"/>
</dbReference>
<protein>
    <submittedName>
        <fullName evidence="3">Carbohydrate sulfotransferase 1 like protein</fullName>
    </submittedName>
</protein>
<proteinExistence type="predicted"/>
<feature type="transmembrane region" description="Helical" evidence="1">
    <location>
        <begin position="23"/>
        <end position="41"/>
    </location>
</feature>
<evidence type="ECO:0000313" key="3">
    <source>
        <dbReference type="EMBL" id="KAF8783419.1"/>
    </source>
</evidence>
<dbReference type="GO" id="GO:0006044">
    <property type="term" value="P:N-acetylglucosamine metabolic process"/>
    <property type="evidence" value="ECO:0007669"/>
    <property type="project" value="TreeGrafter"/>
</dbReference>
<evidence type="ECO:0000256" key="1">
    <source>
        <dbReference type="SAM" id="Phobius"/>
    </source>
</evidence>
<sequence>MVTDAPPRPCCNFSGGAYRWRRCMPYLIFAMLIAFVQFYAITVRDPHFIRTTFQSIANMRHRRNDSGPLHVLLIAYARTGSSFVGDLLQSLPNTFYHFEPLHFLGNPVLNDSVQEARALLDKVFRCNVSSIDGFLKWQRKHKGYMKFKRSLNYWKECSKKNFCYNGSYIDNYCRKHGTIVIKTIRLKLPDAAELFITHPHLNLKIIYLARDPRGSINSRTKFPVSQWCKRDPMCINPTHFCSALGEDLKIVCTLSKERPEDFMVLRYEDLSIDPFATTTRLVEFLGLQSIPSDTQAFLNSHTSVIGNVREKYRPQGLDYPYSTFRNSSITAMSWRSQMSFKRVTLLQTTCQTALTGLGYYAYSTTASLRSNLNFDTNVDDAVRSFCSVN</sequence>
<evidence type="ECO:0000313" key="4">
    <source>
        <dbReference type="Proteomes" id="UP000807504"/>
    </source>
</evidence>
<dbReference type="GO" id="GO:0006790">
    <property type="term" value="P:sulfur compound metabolic process"/>
    <property type="evidence" value="ECO:0007669"/>
    <property type="project" value="TreeGrafter"/>
</dbReference>